<dbReference type="VEuPathDB" id="TriTrypDB:TcBrA4_0011880"/>
<name>A0A2V2W2W7_TRYCR</name>
<evidence type="ECO:0000313" key="1">
    <source>
        <dbReference type="EMBL" id="PWV01849.1"/>
    </source>
</evidence>
<dbReference type="VEuPathDB" id="TriTrypDB:TcCL_NonESM12376"/>
<dbReference type="AlphaFoldDB" id="A0A2V2W2W7"/>
<reference evidence="1 2" key="1">
    <citation type="journal article" date="2018" name="Microb. Genom.">
        <title>Expanding an expanded genome: long-read sequencing of Trypanosoma cruzi.</title>
        <authorList>
            <person name="Berna L."/>
            <person name="Rodriguez M."/>
            <person name="Chiribao M.L."/>
            <person name="Parodi-Talice A."/>
            <person name="Pita S."/>
            <person name="Rijo G."/>
            <person name="Alvarez-Valin F."/>
            <person name="Robello C."/>
        </authorList>
    </citation>
    <scope>NUCLEOTIDE SEQUENCE [LARGE SCALE GENOMIC DNA]</scope>
    <source>
        <strain evidence="1 2">Dm28c</strain>
    </source>
</reference>
<dbReference type="EMBL" id="PRFA01000003">
    <property type="protein sequence ID" value="PWV01849.1"/>
    <property type="molecule type" value="Genomic_DNA"/>
</dbReference>
<dbReference type="VEuPathDB" id="TriTrypDB:C3747_151g56"/>
<dbReference type="VEuPathDB" id="TriTrypDB:TCDM_11893"/>
<sequence length="222" mass="25175">MKHREPSCCSSLCSFSLRSSTWEHFIILCGIKSTYPAAYRRVVVSGSKDPVEYFVRAKGDGRTVMPTQTEARTGWLMSPVTLRSRLRHWMRAEKVALRCLLASRPTRWSLVKGIQEHSFSEGDSAGWSAHCSVRSIWLFLWWEDGLLHFLDPCGGGGSWEACTPLRCWRTAYLQPRYAGGIILRCRMKATCSCPLPAMNGLLVMLFVSFCRITSLQMVTRDV</sequence>
<dbReference type="VEuPathDB" id="TriTrypDB:TcG_12311"/>
<dbReference type="VEuPathDB" id="TriTrypDB:TCSYLVIO_009282"/>
<comment type="caution">
    <text evidence="1">The sequence shown here is derived from an EMBL/GenBank/DDBJ whole genome shotgun (WGS) entry which is preliminary data.</text>
</comment>
<evidence type="ECO:0000313" key="2">
    <source>
        <dbReference type="Proteomes" id="UP000246121"/>
    </source>
</evidence>
<organism evidence="1 2">
    <name type="scientific">Trypanosoma cruzi</name>
    <dbReference type="NCBI Taxonomy" id="5693"/>
    <lineage>
        <taxon>Eukaryota</taxon>
        <taxon>Discoba</taxon>
        <taxon>Euglenozoa</taxon>
        <taxon>Kinetoplastea</taxon>
        <taxon>Metakinetoplastina</taxon>
        <taxon>Trypanosomatida</taxon>
        <taxon>Trypanosomatidae</taxon>
        <taxon>Trypanosoma</taxon>
        <taxon>Schizotrypanum</taxon>
    </lineage>
</organism>
<protein>
    <submittedName>
        <fullName evidence="1">Uncharacterized protein</fullName>
    </submittedName>
</protein>
<proteinExistence type="predicted"/>
<dbReference type="VEuPathDB" id="TriTrypDB:C4B63_3g994"/>
<accession>A0A2V2W2W7</accession>
<dbReference type="Proteomes" id="UP000246121">
    <property type="component" value="Unassembled WGS sequence"/>
</dbReference>
<gene>
    <name evidence="1" type="ORF">C4B63_3g994</name>
</gene>